<sequence>MAGTNVHGAIHRKSSGDRPSRTEGNRAPPLRPRDLISALPDDVVRRIFSFLPLEDVVKTSVLSKRWQSTWTTTNHLVFHGFHGLRRHNHGTYTFDFPSLVDSVLIRCTSPSVKSFHITHFKYDEACCPKLDLWLRFAEACRVEDLCLVLITGLQFLYKLPPFLYCLSWLVRLEVGLCCFSLSTTIRWPCLKVLLIEYSELSDDVLERIVRGSPVLESLELHWCRGVKNIIIDSTSVKELVLIGDRFSNTEKIWAPHLLSLRLSGRLSSVFRLDDISSLVEAKIDFDVPGDMRMCCDLLTKLFEKLRKVPKIIIGGWCLQILSVLEMKGVLSPLSNCQNLILRAQVCQWDLPGIAYMLQSSQCLEKLVIHLTDLSLLKFAVDKESEARFNFDEEDLLCSRKGNFQCLAKHLKRVEITGFANSFGSKHLLALIKFLLGDTLELEKMIIKADLHVQHGQKRLETADLSKVLSVSRNVLSYRRASQNAEVIFKFPCK</sequence>
<dbReference type="InterPro" id="IPR036047">
    <property type="entry name" value="F-box-like_dom_sf"/>
</dbReference>
<reference evidence="4" key="1">
    <citation type="submission" date="2025-08" db="UniProtKB">
        <authorList>
            <consortium name="RefSeq"/>
        </authorList>
    </citation>
    <scope>IDENTIFICATION</scope>
    <source>
        <tissue evidence="4">Leaf</tissue>
    </source>
</reference>
<dbReference type="GeneID" id="125314012"/>
<dbReference type="SMART" id="SM00256">
    <property type="entry name" value="FBOX"/>
    <property type="match status" value="1"/>
</dbReference>
<dbReference type="InterPro" id="IPR001810">
    <property type="entry name" value="F-box_dom"/>
</dbReference>
<dbReference type="CDD" id="cd22160">
    <property type="entry name" value="F-box_AtFBL13-like"/>
    <property type="match status" value="1"/>
</dbReference>
<dbReference type="Pfam" id="PF24758">
    <property type="entry name" value="LRR_At5g56370"/>
    <property type="match status" value="1"/>
</dbReference>
<dbReference type="InterPro" id="IPR032675">
    <property type="entry name" value="LRR_dom_sf"/>
</dbReference>
<feature type="domain" description="F-box" evidence="2">
    <location>
        <begin position="33"/>
        <end position="81"/>
    </location>
</feature>
<dbReference type="InterPro" id="IPR055411">
    <property type="entry name" value="LRR_FXL15/At3g58940/PEG3-like"/>
</dbReference>
<organism evidence="3 4">
    <name type="scientific">Rhodamnia argentea</name>
    <dbReference type="NCBI Taxonomy" id="178133"/>
    <lineage>
        <taxon>Eukaryota</taxon>
        <taxon>Viridiplantae</taxon>
        <taxon>Streptophyta</taxon>
        <taxon>Embryophyta</taxon>
        <taxon>Tracheophyta</taxon>
        <taxon>Spermatophyta</taxon>
        <taxon>Magnoliopsida</taxon>
        <taxon>eudicotyledons</taxon>
        <taxon>Gunneridae</taxon>
        <taxon>Pentapetalae</taxon>
        <taxon>rosids</taxon>
        <taxon>malvids</taxon>
        <taxon>Myrtales</taxon>
        <taxon>Myrtaceae</taxon>
        <taxon>Myrtoideae</taxon>
        <taxon>Myrteae</taxon>
        <taxon>Australasian group</taxon>
        <taxon>Rhodamnia</taxon>
    </lineage>
</organism>
<keyword evidence="3" id="KW-1185">Reference proteome</keyword>
<dbReference type="InterPro" id="IPR006566">
    <property type="entry name" value="FBD"/>
</dbReference>
<feature type="compositionally biased region" description="Basic and acidic residues" evidence="1">
    <location>
        <begin position="14"/>
        <end position="24"/>
    </location>
</feature>
<evidence type="ECO:0000313" key="3">
    <source>
        <dbReference type="Proteomes" id="UP000827889"/>
    </source>
</evidence>
<dbReference type="PROSITE" id="PS50181">
    <property type="entry name" value="FBOX"/>
    <property type="match status" value="1"/>
</dbReference>
<dbReference type="Pfam" id="PF00646">
    <property type="entry name" value="F-box"/>
    <property type="match status" value="1"/>
</dbReference>
<dbReference type="Proteomes" id="UP000827889">
    <property type="component" value="Chromosome 3"/>
</dbReference>
<dbReference type="InterPro" id="IPR053781">
    <property type="entry name" value="F-box_AtFBL13-like"/>
</dbReference>
<name>A0ABM3H491_9MYRT</name>
<dbReference type="RefSeq" id="XP_048131428.1">
    <property type="nucleotide sequence ID" value="XM_048275471.1"/>
</dbReference>
<accession>A0ABM3H491</accession>
<dbReference type="SMART" id="SM00579">
    <property type="entry name" value="FBD"/>
    <property type="match status" value="1"/>
</dbReference>
<dbReference type="Gene3D" id="3.80.10.10">
    <property type="entry name" value="Ribonuclease Inhibitor"/>
    <property type="match status" value="1"/>
</dbReference>
<dbReference type="Gene3D" id="1.20.1280.50">
    <property type="match status" value="1"/>
</dbReference>
<proteinExistence type="predicted"/>
<protein>
    <submittedName>
        <fullName evidence="4">F-box protein At5g03100-like</fullName>
    </submittedName>
</protein>
<dbReference type="SUPFAM" id="SSF81383">
    <property type="entry name" value="F-box domain"/>
    <property type="match status" value="1"/>
</dbReference>
<gene>
    <name evidence="4" type="primary">LOC125314012</name>
</gene>
<evidence type="ECO:0000313" key="4">
    <source>
        <dbReference type="RefSeq" id="XP_048131428.1"/>
    </source>
</evidence>
<feature type="region of interest" description="Disordered" evidence="1">
    <location>
        <begin position="1"/>
        <end position="33"/>
    </location>
</feature>
<dbReference type="SUPFAM" id="SSF52047">
    <property type="entry name" value="RNI-like"/>
    <property type="match status" value="1"/>
</dbReference>
<evidence type="ECO:0000256" key="1">
    <source>
        <dbReference type="SAM" id="MobiDB-lite"/>
    </source>
</evidence>
<dbReference type="PANTHER" id="PTHR31900">
    <property type="entry name" value="F-BOX/RNI SUPERFAMILY PROTEIN-RELATED"/>
    <property type="match status" value="1"/>
</dbReference>
<dbReference type="InterPro" id="IPR050232">
    <property type="entry name" value="FBL13/AtMIF1-like"/>
</dbReference>
<evidence type="ECO:0000259" key="2">
    <source>
        <dbReference type="PROSITE" id="PS50181"/>
    </source>
</evidence>
<dbReference type="PANTHER" id="PTHR31900:SF32">
    <property type="entry name" value="F-BOX_RNI_FBD-LIKE DOMAIN PROTEIN"/>
    <property type="match status" value="1"/>
</dbReference>